<dbReference type="GO" id="GO:0043709">
    <property type="term" value="P:cell adhesion involved in single-species biofilm formation"/>
    <property type="evidence" value="ECO:0007669"/>
    <property type="project" value="TreeGrafter"/>
</dbReference>
<evidence type="ECO:0000256" key="2">
    <source>
        <dbReference type="ARBA" id="ARBA00034247"/>
    </source>
</evidence>
<dbReference type="SMART" id="SM00448">
    <property type="entry name" value="REC"/>
    <property type="match status" value="1"/>
</dbReference>
<dbReference type="Pfam" id="PF00990">
    <property type="entry name" value="GGDEF"/>
    <property type="match status" value="1"/>
</dbReference>
<dbReference type="InterPro" id="IPR013976">
    <property type="entry name" value="HDOD"/>
</dbReference>
<dbReference type="EMBL" id="LC043071">
    <property type="protein sequence ID" value="BAQ18853.1"/>
    <property type="molecule type" value="Genomic_DNA"/>
</dbReference>
<dbReference type="GO" id="GO:1902201">
    <property type="term" value="P:negative regulation of bacterial-type flagellum-dependent cell motility"/>
    <property type="evidence" value="ECO:0007669"/>
    <property type="project" value="TreeGrafter"/>
</dbReference>
<dbReference type="GO" id="GO:0052621">
    <property type="term" value="F:diguanylate cyclase activity"/>
    <property type="evidence" value="ECO:0007669"/>
    <property type="project" value="UniProtKB-EC"/>
</dbReference>
<dbReference type="Gene3D" id="3.40.50.2300">
    <property type="match status" value="1"/>
</dbReference>
<proteinExistence type="predicted"/>
<dbReference type="AlphaFoldDB" id="A0A0A8K7E3"/>
<evidence type="ECO:0000256" key="4">
    <source>
        <dbReference type="SAM" id="MobiDB-lite"/>
    </source>
</evidence>
<dbReference type="PANTHER" id="PTHR45138:SF9">
    <property type="entry name" value="DIGUANYLATE CYCLASE DGCM-RELATED"/>
    <property type="match status" value="1"/>
</dbReference>
<name>A0A0A8K7E3_9SPHN</name>
<evidence type="ECO:0000256" key="1">
    <source>
        <dbReference type="ARBA" id="ARBA00012528"/>
    </source>
</evidence>
<evidence type="ECO:0000256" key="3">
    <source>
        <dbReference type="PROSITE-ProRule" id="PRU00169"/>
    </source>
</evidence>
<dbReference type="SUPFAM" id="SSF52172">
    <property type="entry name" value="CheY-like"/>
    <property type="match status" value="1"/>
</dbReference>
<reference evidence="8" key="1">
    <citation type="submission" date="2015-04" db="EMBL/GenBank/DDBJ databases">
        <title>Formation of a single polar flagellum by lateral and polar bacterial flagellar gene sets.</title>
        <authorList>
            <person name="Maruyama Y."/>
            <person name="Kobayashi M."/>
            <person name="Murata K."/>
            <person name="Hashimoto W."/>
        </authorList>
    </citation>
    <scope>NUCLEOTIDE SEQUENCE</scope>
    <source>
        <strain evidence="8">A1</strain>
    </source>
</reference>
<dbReference type="PROSITE" id="PS51833">
    <property type="entry name" value="HDOD"/>
    <property type="match status" value="1"/>
</dbReference>
<organism evidence="8">
    <name type="scientific">Sphingomonas sp. A1</name>
    <dbReference type="NCBI Taxonomy" id="90322"/>
    <lineage>
        <taxon>Bacteria</taxon>
        <taxon>Pseudomonadati</taxon>
        <taxon>Pseudomonadota</taxon>
        <taxon>Alphaproteobacteria</taxon>
        <taxon>Sphingomonadales</taxon>
        <taxon>Sphingomonadaceae</taxon>
        <taxon>Sphingomonas</taxon>
    </lineage>
</organism>
<dbReference type="Gene3D" id="1.10.3210.10">
    <property type="entry name" value="Hypothetical protein af1432"/>
    <property type="match status" value="1"/>
</dbReference>
<comment type="caution">
    <text evidence="3">Lacks conserved residue(s) required for the propagation of feature annotation.</text>
</comment>
<dbReference type="EC" id="2.7.7.65" evidence="1"/>
<dbReference type="InterPro" id="IPR050469">
    <property type="entry name" value="Diguanylate_Cyclase"/>
</dbReference>
<dbReference type="SUPFAM" id="SSF109604">
    <property type="entry name" value="HD-domain/PDEase-like"/>
    <property type="match status" value="1"/>
</dbReference>
<sequence>MSHGRPTINRTTPARRHRPMSSPIDLSRFEQLKASGDLPSPKGVALAIMRVMQHEDVSMAELARIIRTDPAFVGRLIKAANGLIGYNRRPVASIQDALTVLGLPAVRTMALGFSLLTNYRSGSCSEFNYGHFWSASLLRAVAAQALSQRTRAAAPDETYCLGLLSRVGELALATLYPREYSQLLAVARQDTSVTLLELESREFAMNHAELGAAMLADWGLPRVFTEAAYHCASGTSGTAPEGSRDHVLIQSLSVATLMAQSCLAEEGERPPLLRRVLTAGSRLGFDDEVMTAMCDDVAREWLEWGALLNVQADRLPPFEHYLREPETGIERIVAADPVSVVAVPQVPAQPQTQRLRVLVAEADDDIRTSARRALLDAGYDVAEARDGYTATELALDFQPDMMLMAWQLQDVSGVELVKTLRKTRIGRAIYVVALAENIGEDLLIEAYESGADAVLGKPVNSRLLQARLKAACRLTSLHQEIEHDREEIRHFAAELAVSNRRLQEVALMDSLTGFPNRRFFTDRLTQEWSASSRSGRPLACLMIDIDQFKSINDTYGHDVGDSVLRQVSAAIRQGLRSHDVVARTGGDEFLVMCPDTTLEAALRCAERVRSTVERAEVVAGMLHLRITISAGAAARNAGVVDTDALIKRADQGLYLAKQLGRNRVASVQLQEVTDSENADNS</sequence>
<evidence type="ECO:0000259" key="6">
    <source>
        <dbReference type="PROSITE" id="PS50887"/>
    </source>
</evidence>
<comment type="catalytic activity">
    <reaction evidence="2">
        <text>2 GTP = 3',3'-c-di-GMP + 2 diphosphate</text>
        <dbReference type="Rhea" id="RHEA:24898"/>
        <dbReference type="ChEBI" id="CHEBI:33019"/>
        <dbReference type="ChEBI" id="CHEBI:37565"/>
        <dbReference type="ChEBI" id="CHEBI:58805"/>
        <dbReference type="EC" id="2.7.7.65"/>
    </reaction>
</comment>
<protein>
    <recommendedName>
        <fullName evidence="1">diguanylate cyclase</fullName>
        <ecNumber evidence="1">2.7.7.65</ecNumber>
    </recommendedName>
</protein>
<dbReference type="Gene3D" id="3.30.70.270">
    <property type="match status" value="1"/>
</dbReference>
<dbReference type="InterPro" id="IPR001789">
    <property type="entry name" value="Sig_transdc_resp-reg_receiver"/>
</dbReference>
<dbReference type="CDD" id="cd01949">
    <property type="entry name" value="GGDEF"/>
    <property type="match status" value="1"/>
</dbReference>
<gene>
    <name evidence="8" type="primary">cheY</name>
</gene>
<evidence type="ECO:0000313" key="8">
    <source>
        <dbReference type="EMBL" id="BAQ18853.1"/>
    </source>
</evidence>
<dbReference type="SMART" id="SM00267">
    <property type="entry name" value="GGDEF"/>
    <property type="match status" value="1"/>
</dbReference>
<dbReference type="Pfam" id="PF08668">
    <property type="entry name" value="HDOD"/>
    <property type="match status" value="1"/>
</dbReference>
<dbReference type="Pfam" id="PF00072">
    <property type="entry name" value="Response_reg"/>
    <property type="match status" value="1"/>
</dbReference>
<dbReference type="InterPro" id="IPR043128">
    <property type="entry name" value="Rev_trsase/Diguanyl_cyclase"/>
</dbReference>
<dbReference type="PROSITE" id="PS50887">
    <property type="entry name" value="GGDEF"/>
    <property type="match status" value="1"/>
</dbReference>
<dbReference type="PROSITE" id="PS50110">
    <property type="entry name" value="RESPONSE_REGULATORY"/>
    <property type="match status" value="1"/>
</dbReference>
<dbReference type="FunFam" id="3.30.70.270:FF:000001">
    <property type="entry name" value="Diguanylate cyclase domain protein"/>
    <property type="match status" value="1"/>
</dbReference>
<dbReference type="InterPro" id="IPR011006">
    <property type="entry name" value="CheY-like_superfamily"/>
</dbReference>
<dbReference type="GO" id="GO:0000160">
    <property type="term" value="P:phosphorelay signal transduction system"/>
    <property type="evidence" value="ECO:0007669"/>
    <property type="project" value="InterPro"/>
</dbReference>
<dbReference type="GO" id="GO:0005886">
    <property type="term" value="C:plasma membrane"/>
    <property type="evidence" value="ECO:0007669"/>
    <property type="project" value="TreeGrafter"/>
</dbReference>
<accession>A0A0A8K7E3</accession>
<feature type="domain" description="GGDEF" evidence="6">
    <location>
        <begin position="536"/>
        <end position="669"/>
    </location>
</feature>
<feature type="domain" description="HDOD" evidence="7">
    <location>
        <begin position="38"/>
        <end position="234"/>
    </location>
</feature>
<feature type="region of interest" description="Disordered" evidence="4">
    <location>
        <begin position="1"/>
        <end position="23"/>
    </location>
</feature>
<dbReference type="InterPro" id="IPR000160">
    <property type="entry name" value="GGDEF_dom"/>
</dbReference>
<dbReference type="InterPro" id="IPR029787">
    <property type="entry name" value="Nucleotide_cyclase"/>
</dbReference>
<evidence type="ECO:0000259" key="5">
    <source>
        <dbReference type="PROSITE" id="PS50110"/>
    </source>
</evidence>
<feature type="domain" description="Response regulatory" evidence="5">
    <location>
        <begin position="356"/>
        <end position="472"/>
    </location>
</feature>
<dbReference type="NCBIfam" id="TIGR00254">
    <property type="entry name" value="GGDEF"/>
    <property type="match status" value="1"/>
</dbReference>
<evidence type="ECO:0000259" key="7">
    <source>
        <dbReference type="PROSITE" id="PS51833"/>
    </source>
</evidence>
<dbReference type="SUPFAM" id="SSF55073">
    <property type="entry name" value="Nucleotide cyclase"/>
    <property type="match status" value="1"/>
</dbReference>
<dbReference type="PANTHER" id="PTHR45138">
    <property type="entry name" value="REGULATORY COMPONENTS OF SENSORY TRANSDUCTION SYSTEM"/>
    <property type="match status" value="1"/>
</dbReference>